<name>A0AB74TV91_9LACT</name>
<keyword evidence="1" id="KW-0472">Membrane</keyword>
<accession>A0AB74TV91</accession>
<organism evidence="2">
    <name type="scientific">Dolosigranulum savutiense</name>
    <dbReference type="NCBI Taxonomy" id="3110288"/>
    <lineage>
        <taxon>Bacteria</taxon>
        <taxon>Bacillati</taxon>
        <taxon>Bacillota</taxon>
        <taxon>Bacilli</taxon>
        <taxon>Lactobacillales</taxon>
        <taxon>Carnobacteriaceae</taxon>
        <taxon>Dolosigranulum</taxon>
    </lineage>
</organism>
<keyword evidence="1" id="KW-1133">Transmembrane helix</keyword>
<dbReference type="AlphaFoldDB" id="A0AB74TV91"/>
<dbReference type="RefSeq" id="WP_347299047.1">
    <property type="nucleotide sequence ID" value="NZ_CP142436.1"/>
</dbReference>
<evidence type="ECO:0000256" key="1">
    <source>
        <dbReference type="SAM" id="Phobius"/>
    </source>
</evidence>
<gene>
    <name evidence="2" type="ORF">VUQ07_06810</name>
</gene>
<sequence>MYIKIIVALTTIIATLLTYIAQIPARETMMPGGELFIPFYVFMVWMIGHEVKHR</sequence>
<reference evidence="2" key="1">
    <citation type="submission" date="2023-12" db="EMBL/GenBank/DDBJ databases">
        <title>Dolosigranulum savutii sp. nov. isolated from human upper respiratory samples collected in Botswana.</title>
        <authorList>
            <person name="Kelly M.S."/>
        </authorList>
    </citation>
    <scope>NUCLEOTIDE SEQUENCE</scope>
    <source>
        <strain evidence="2">MSK211</strain>
    </source>
</reference>
<evidence type="ECO:0000313" key="2">
    <source>
        <dbReference type="EMBL" id="XBC50946.1"/>
    </source>
</evidence>
<feature type="transmembrane region" description="Helical" evidence="1">
    <location>
        <begin position="35"/>
        <end position="51"/>
    </location>
</feature>
<dbReference type="EMBL" id="CP142436">
    <property type="protein sequence ID" value="XBC50946.1"/>
    <property type="molecule type" value="Genomic_DNA"/>
</dbReference>
<proteinExistence type="predicted"/>
<protein>
    <submittedName>
        <fullName evidence="2">Uncharacterized protein</fullName>
    </submittedName>
</protein>
<keyword evidence="1" id="KW-0812">Transmembrane</keyword>